<feature type="repeat" description="PPR" evidence="3">
    <location>
        <begin position="336"/>
        <end position="366"/>
    </location>
</feature>
<evidence type="ECO:0008006" key="6">
    <source>
        <dbReference type="Google" id="ProtNLM"/>
    </source>
</evidence>
<comment type="caution">
    <text evidence="4">The sequence shown here is derived from an EMBL/GenBank/DDBJ whole genome shotgun (WGS) entry which is preliminary data.</text>
</comment>
<feature type="repeat" description="PPR" evidence="3">
    <location>
        <begin position="516"/>
        <end position="550"/>
    </location>
</feature>
<dbReference type="Pfam" id="PF01535">
    <property type="entry name" value="PPR"/>
    <property type="match status" value="2"/>
</dbReference>
<feature type="repeat" description="PPR" evidence="3">
    <location>
        <begin position="301"/>
        <end position="335"/>
    </location>
</feature>
<evidence type="ECO:0000313" key="5">
    <source>
        <dbReference type="Proteomes" id="UP001054252"/>
    </source>
</evidence>
<feature type="repeat" description="PPR" evidence="3">
    <location>
        <begin position="446"/>
        <end position="480"/>
    </location>
</feature>
<dbReference type="Pfam" id="PF13041">
    <property type="entry name" value="PPR_2"/>
    <property type="match status" value="4"/>
</dbReference>
<sequence>MSVTLSESKHLKLLPLLKSPEPSSSLLLLRRLCAEPDPQPPKHDDEAIEATVTQALELLKQTPQHEWATFQPLHTLLFSSDPSPRVLAGITRRLPSHSAALNFVDYLRSNSPLQDAQLLSSAFLAVLELAKREMDSPEMLSELYRVSKEWKVPLNVKAAVLLIRCFGRAGMVNESAVVFNELDPSLKSTHFCNVFISLLLKAGCIDDALKVLDGMLQPESEVPLNDATADTFFQALLKEEHKGMWLSVEEIVELVLKFGEHYVFPSSIVITKLIARLCRGQKFNQALDFLRELMKLHAPIEATCFNLILTELGRNGDVDRMNSLLREMRDADIQPDITTFGILINTLCKLRRVDAALDVFKRMREGSDGIFVQADVVTYTTLIDGLCKVGRQEEGLAMMEQMRSLKGCAPNTVTYSCLIDGFCKGGEIDKARELFDQMLKSGCSADAIVYNTMISGLSQAGRMDDASNVWSKLKEAGFHPNTVSYNVLIDGFCKRNMLDKACEIVEEMEEAGMKPDTVTYNILITYFSRAGDFSAAQSLMKKMVKEGLVPTVETFGALVHARCLTGQIEEALKVFKNISKSKLLPNTIIYNILIEALCKNNRVEDASSLMDDMKVKGVKPNTSTYNSMFRGLKEKNSLEEAFKLMDRMINDACNPDYITMKILTEWLSAVGEMNKLKIFLRGHSLSAAPG</sequence>
<gene>
    <name evidence="4" type="ORF">SLEP1_g2393</name>
</gene>
<dbReference type="PROSITE" id="PS51375">
    <property type="entry name" value="PPR"/>
    <property type="match status" value="10"/>
</dbReference>
<dbReference type="Proteomes" id="UP001054252">
    <property type="component" value="Unassembled WGS sequence"/>
</dbReference>
<dbReference type="Gene3D" id="1.25.40.10">
    <property type="entry name" value="Tetratricopeptide repeat domain"/>
    <property type="match status" value="6"/>
</dbReference>
<feature type="repeat" description="PPR" evidence="3">
    <location>
        <begin position="621"/>
        <end position="655"/>
    </location>
</feature>
<evidence type="ECO:0000256" key="2">
    <source>
        <dbReference type="ARBA" id="ARBA00022737"/>
    </source>
</evidence>
<dbReference type="InterPro" id="IPR002885">
    <property type="entry name" value="PPR_rpt"/>
</dbReference>
<proteinExistence type="inferred from homology"/>
<dbReference type="InterPro" id="IPR011990">
    <property type="entry name" value="TPR-like_helical_dom_sf"/>
</dbReference>
<dbReference type="EMBL" id="BPVZ01000002">
    <property type="protein sequence ID" value="GKU88088.1"/>
    <property type="molecule type" value="Genomic_DNA"/>
</dbReference>
<evidence type="ECO:0000256" key="1">
    <source>
        <dbReference type="ARBA" id="ARBA00007626"/>
    </source>
</evidence>
<organism evidence="4 5">
    <name type="scientific">Rubroshorea leprosula</name>
    <dbReference type="NCBI Taxonomy" id="152421"/>
    <lineage>
        <taxon>Eukaryota</taxon>
        <taxon>Viridiplantae</taxon>
        <taxon>Streptophyta</taxon>
        <taxon>Embryophyta</taxon>
        <taxon>Tracheophyta</taxon>
        <taxon>Spermatophyta</taxon>
        <taxon>Magnoliopsida</taxon>
        <taxon>eudicotyledons</taxon>
        <taxon>Gunneridae</taxon>
        <taxon>Pentapetalae</taxon>
        <taxon>rosids</taxon>
        <taxon>malvids</taxon>
        <taxon>Malvales</taxon>
        <taxon>Dipterocarpaceae</taxon>
        <taxon>Rubroshorea</taxon>
    </lineage>
</organism>
<feature type="repeat" description="PPR" evidence="3">
    <location>
        <begin position="375"/>
        <end position="405"/>
    </location>
</feature>
<feature type="repeat" description="PPR" evidence="3">
    <location>
        <begin position="411"/>
        <end position="445"/>
    </location>
</feature>
<feature type="repeat" description="PPR" evidence="3">
    <location>
        <begin position="481"/>
        <end position="515"/>
    </location>
</feature>
<keyword evidence="2" id="KW-0677">Repeat</keyword>
<feature type="repeat" description="PPR" evidence="3">
    <location>
        <begin position="586"/>
        <end position="620"/>
    </location>
</feature>
<dbReference type="Pfam" id="PF12854">
    <property type="entry name" value="PPR_1"/>
    <property type="match status" value="1"/>
</dbReference>
<protein>
    <recommendedName>
        <fullName evidence="6">Pentatricopeptide repeat-containing protein</fullName>
    </recommendedName>
</protein>
<name>A0AAV5HH05_9ROSI</name>
<comment type="similarity">
    <text evidence="1">Belongs to the PPR family. P subfamily.</text>
</comment>
<dbReference type="NCBIfam" id="TIGR00756">
    <property type="entry name" value="PPR"/>
    <property type="match status" value="10"/>
</dbReference>
<evidence type="ECO:0000313" key="4">
    <source>
        <dbReference type="EMBL" id="GKU88088.1"/>
    </source>
</evidence>
<accession>A0AAV5HH05</accession>
<keyword evidence="5" id="KW-1185">Reference proteome</keyword>
<feature type="repeat" description="PPR" evidence="3">
    <location>
        <begin position="551"/>
        <end position="585"/>
    </location>
</feature>
<reference evidence="4 5" key="1">
    <citation type="journal article" date="2021" name="Commun. Biol.">
        <title>The genome of Shorea leprosula (Dipterocarpaceae) highlights the ecological relevance of drought in aseasonal tropical rainforests.</title>
        <authorList>
            <person name="Ng K.K.S."/>
            <person name="Kobayashi M.J."/>
            <person name="Fawcett J.A."/>
            <person name="Hatakeyama M."/>
            <person name="Paape T."/>
            <person name="Ng C.H."/>
            <person name="Ang C.C."/>
            <person name="Tnah L.H."/>
            <person name="Lee C.T."/>
            <person name="Nishiyama T."/>
            <person name="Sese J."/>
            <person name="O'Brien M.J."/>
            <person name="Copetti D."/>
            <person name="Mohd Noor M.I."/>
            <person name="Ong R.C."/>
            <person name="Putra M."/>
            <person name="Sireger I.Z."/>
            <person name="Indrioko S."/>
            <person name="Kosugi Y."/>
            <person name="Izuno A."/>
            <person name="Isagi Y."/>
            <person name="Lee S.L."/>
            <person name="Shimizu K.K."/>
        </authorList>
    </citation>
    <scope>NUCLEOTIDE SEQUENCE [LARGE SCALE GENOMIC DNA]</scope>
    <source>
        <strain evidence="4">214</strain>
    </source>
</reference>
<dbReference type="PANTHER" id="PTHR47447:SF22">
    <property type="entry name" value="TETRATRICOPEPTIDE-LIKE HELICAL DOMAIN SUPERFAMILY"/>
    <property type="match status" value="1"/>
</dbReference>
<evidence type="ECO:0000256" key="3">
    <source>
        <dbReference type="PROSITE-ProRule" id="PRU00708"/>
    </source>
</evidence>
<dbReference type="SUPFAM" id="SSF48452">
    <property type="entry name" value="TPR-like"/>
    <property type="match status" value="1"/>
</dbReference>
<dbReference type="AlphaFoldDB" id="A0AAV5HH05"/>
<dbReference type="PANTHER" id="PTHR47447">
    <property type="entry name" value="OS03G0856100 PROTEIN"/>
    <property type="match status" value="1"/>
</dbReference>